<dbReference type="EMBL" id="AOME01000088">
    <property type="protein sequence ID" value="EMA48569.1"/>
    <property type="molecule type" value="Genomic_DNA"/>
</dbReference>
<sequence>MSGFPSPFSGSDGAIFDTYDEFVPDHLPEPGTFLDGQDLLSQEDHVAFHRLTKQLFEERGVYDMTFGYNLAQLNLDHRHPSAGYRYAEDVDDQRTLHAEFTPTTPFCPQSHTLTVGSFRAWNGLTERHEYDLVRVRVHSMHHRSGEINDELGELEDGYLESGDDTCTTPSEETGKGVTPTDIGQRSGPTTPF</sequence>
<accession>M0MUX1</accession>
<dbReference type="PATRIC" id="fig|1227456.3.peg.3890"/>
<dbReference type="RefSeq" id="WP_005046253.1">
    <property type="nucleotide sequence ID" value="NZ_AOME01000088.1"/>
</dbReference>
<feature type="region of interest" description="Disordered" evidence="1">
    <location>
        <begin position="147"/>
        <end position="192"/>
    </location>
</feature>
<comment type="caution">
    <text evidence="3">The sequence shown here is derived from an EMBL/GenBank/DDBJ whole genome shotgun (WGS) entry which is preliminary data.</text>
</comment>
<evidence type="ECO:0000256" key="1">
    <source>
        <dbReference type="SAM" id="MobiDB-lite"/>
    </source>
</evidence>
<gene>
    <name evidence="3" type="ORF">C450_19156</name>
</gene>
<name>M0MUX1_9EURY</name>
<proteinExistence type="predicted"/>
<dbReference type="STRING" id="1227456.C450_19156"/>
<organism evidence="3 4">
    <name type="scientific">Halococcus salifodinae DSM 8989</name>
    <dbReference type="NCBI Taxonomy" id="1227456"/>
    <lineage>
        <taxon>Archaea</taxon>
        <taxon>Methanobacteriati</taxon>
        <taxon>Methanobacteriota</taxon>
        <taxon>Stenosarchaea group</taxon>
        <taxon>Halobacteria</taxon>
        <taxon>Halobacteriales</taxon>
        <taxon>Halococcaceae</taxon>
        <taxon>Halococcus</taxon>
    </lineage>
</organism>
<dbReference type="Proteomes" id="UP000011625">
    <property type="component" value="Unassembled WGS sequence"/>
</dbReference>
<dbReference type="InterPro" id="IPR058311">
    <property type="entry name" value="DUF7998"/>
</dbReference>
<dbReference type="OrthoDB" id="169375at2157"/>
<feature type="domain" description="DUF7998" evidence="2">
    <location>
        <begin position="15"/>
        <end position="163"/>
    </location>
</feature>
<feature type="compositionally biased region" description="Acidic residues" evidence="1">
    <location>
        <begin position="147"/>
        <end position="163"/>
    </location>
</feature>
<evidence type="ECO:0000313" key="3">
    <source>
        <dbReference type="EMBL" id="EMA48569.1"/>
    </source>
</evidence>
<dbReference type="Pfam" id="PF25979">
    <property type="entry name" value="DUF7998"/>
    <property type="match status" value="1"/>
</dbReference>
<feature type="compositionally biased region" description="Polar residues" evidence="1">
    <location>
        <begin position="181"/>
        <end position="192"/>
    </location>
</feature>
<keyword evidence="4" id="KW-1185">Reference proteome</keyword>
<reference evidence="3 4" key="1">
    <citation type="journal article" date="2014" name="PLoS Genet.">
        <title>Phylogenetically driven sequencing of extremely halophilic archaea reveals strategies for static and dynamic osmo-response.</title>
        <authorList>
            <person name="Becker E.A."/>
            <person name="Seitzer P.M."/>
            <person name="Tritt A."/>
            <person name="Larsen D."/>
            <person name="Krusor M."/>
            <person name="Yao A.I."/>
            <person name="Wu D."/>
            <person name="Madern D."/>
            <person name="Eisen J.A."/>
            <person name="Darling A.E."/>
            <person name="Facciotti M.T."/>
        </authorList>
    </citation>
    <scope>NUCLEOTIDE SEQUENCE [LARGE SCALE GENOMIC DNA]</scope>
    <source>
        <strain evidence="3 4">DSM 8989</strain>
    </source>
</reference>
<protein>
    <recommendedName>
        <fullName evidence="2">DUF7998 domain-containing protein</fullName>
    </recommendedName>
</protein>
<dbReference type="AlphaFoldDB" id="M0MUX1"/>
<evidence type="ECO:0000259" key="2">
    <source>
        <dbReference type="Pfam" id="PF25979"/>
    </source>
</evidence>
<evidence type="ECO:0000313" key="4">
    <source>
        <dbReference type="Proteomes" id="UP000011625"/>
    </source>
</evidence>